<dbReference type="EMBL" id="OE001713">
    <property type="protein sequence ID" value="CAD7457460.1"/>
    <property type="molecule type" value="Genomic_DNA"/>
</dbReference>
<organism evidence="1">
    <name type="scientific">Timema tahoe</name>
    <dbReference type="NCBI Taxonomy" id="61484"/>
    <lineage>
        <taxon>Eukaryota</taxon>
        <taxon>Metazoa</taxon>
        <taxon>Ecdysozoa</taxon>
        <taxon>Arthropoda</taxon>
        <taxon>Hexapoda</taxon>
        <taxon>Insecta</taxon>
        <taxon>Pterygota</taxon>
        <taxon>Neoptera</taxon>
        <taxon>Polyneoptera</taxon>
        <taxon>Phasmatodea</taxon>
        <taxon>Timematodea</taxon>
        <taxon>Timematoidea</taxon>
        <taxon>Timematidae</taxon>
        <taxon>Timema</taxon>
    </lineage>
</organism>
<name>A0A7R9NV44_9NEOP</name>
<proteinExistence type="predicted"/>
<evidence type="ECO:0000313" key="1">
    <source>
        <dbReference type="EMBL" id="CAD7457460.1"/>
    </source>
</evidence>
<protein>
    <submittedName>
        <fullName evidence="1">Uncharacterized protein</fullName>
    </submittedName>
</protein>
<gene>
    <name evidence="1" type="ORF">TTEB3V08_LOCUS5453</name>
</gene>
<accession>A0A7R9NV44</accession>
<sequence length="104" mass="11622">MFIVERSAGSPLGRRNHIMGQRQSLLKEREREIATYITTSRASGDDFTVNGVSAVRSFKVVEVGGYVVCSRETEFTTSQSIRVDTILLEKRVKLPEVGTLAPKY</sequence>
<reference evidence="1" key="1">
    <citation type="submission" date="2020-11" db="EMBL/GenBank/DDBJ databases">
        <authorList>
            <person name="Tran Van P."/>
        </authorList>
    </citation>
    <scope>NUCLEOTIDE SEQUENCE</scope>
</reference>
<dbReference type="AlphaFoldDB" id="A0A7R9NV44"/>